<evidence type="ECO:0000313" key="3">
    <source>
        <dbReference type="Proteomes" id="UP000664601"/>
    </source>
</evidence>
<sequence length="101" mass="11150">MSKRTKNLNRLGLALLIAAYFIFLIASRLHLIPADINIYGLFGFVVVAIVLVIGFIIVPAGEKKLFMRKGIGQGWSLNPRNIVGFLIYLVMMIVTLIGAFA</sequence>
<evidence type="ECO:0000313" key="2">
    <source>
        <dbReference type="EMBL" id="MBO1308107.1"/>
    </source>
</evidence>
<keyword evidence="1" id="KW-0812">Transmembrane</keyword>
<gene>
    <name evidence="2" type="ORF">JZO70_18165</name>
</gene>
<organism evidence="2 3">
    <name type="scientific">Candidatus Enterococcus moelleringii</name>
    <dbReference type="NCBI Taxonomy" id="2815325"/>
    <lineage>
        <taxon>Bacteria</taxon>
        <taxon>Bacillati</taxon>
        <taxon>Bacillota</taxon>
        <taxon>Bacilli</taxon>
        <taxon>Lactobacillales</taxon>
        <taxon>Enterococcaceae</taxon>
        <taxon>Enterococcus</taxon>
    </lineage>
</organism>
<evidence type="ECO:0000256" key="1">
    <source>
        <dbReference type="SAM" id="Phobius"/>
    </source>
</evidence>
<feature type="transmembrane region" description="Helical" evidence="1">
    <location>
        <begin position="38"/>
        <end position="61"/>
    </location>
</feature>
<proteinExistence type="predicted"/>
<reference evidence="2 3" key="1">
    <citation type="submission" date="2021-03" db="EMBL/GenBank/DDBJ databases">
        <title>Enterococcal diversity collection.</title>
        <authorList>
            <person name="Gilmore M.S."/>
            <person name="Schwartzman J."/>
            <person name="Van Tyne D."/>
            <person name="Martin M."/>
            <person name="Earl A.M."/>
            <person name="Manson A.L."/>
            <person name="Straub T."/>
            <person name="Salamzade R."/>
            <person name="Saavedra J."/>
            <person name="Lebreton F."/>
            <person name="Prichula J."/>
            <person name="Schaufler K."/>
            <person name="Gaca A."/>
            <person name="Sgardioli B."/>
            <person name="Wagenaar J."/>
            <person name="Strong T."/>
        </authorList>
    </citation>
    <scope>NUCLEOTIDE SEQUENCE [LARGE SCALE GENOMIC DNA]</scope>
    <source>
        <strain evidence="2 3">669A</strain>
    </source>
</reference>
<keyword evidence="3" id="KW-1185">Reference proteome</keyword>
<keyword evidence="1" id="KW-0472">Membrane</keyword>
<dbReference type="EMBL" id="JAFREM010000029">
    <property type="protein sequence ID" value="MBO1308107.1"/>
    <property type="molecule type" value="Genomic_DNA"/>
</dbReference>
<comment type="caution">
    <text evidence="2">The sequence shown here is derived from an EMBL/GenBank/DDBJ whole genome shotgun (WGS) entry which is preliminary data.</text>
</comment>
<feature type="transmembrane region" description="Helical" evidence="1">
    <location>
        <begin position="12"/>
        <end position="32"/>
    </location>
</feature>
<dbReference type="Proteomes" id="UP000664601">
    <property type="component" value="Unassembled WGS sequence"/>
</dbReference>
<name>A0ABS3LEP1_9ENTE</name>
<accession>A0ABS3LEP1</accession>
<keyword evidence="1" id="KW-1133">Transmembrane helix</keyword>
<dbReference type="RefSeq" id="WP_207675093.1">
    <property type="nucleotide sequence ID" value="NZ_JAFREM010000029.1"/>
</dbReference>
<protein>
    <submittedName>
        <fullName evidence="2">Uncharacterized protein</fullName>
    </submittedName>
</protein>
<feature type="transmembrane region" description="Helical" evidence="1">
    <location>
        <begin position="82"/>
        <end position="100"/>
    </location>
</feature>